<sequence>MGRVPIMMLCATLLLSCGEKETTQSLPKNVTVVTGLQPGASLLYLAHAAERFEKQNLNLTIEPRPSGTLALRSVIDGKVDADVIFAADIAYLARQNLLPDYRVVATVFDSDNSNAIASLQPFSSLADLENKVLCTQYVSALHFFGQALTERSGAQNVIFKFVPVSELNRHLIEGECDYITIREPFVSELISQTNQTGFVKYFPGTFLQYELMLAHRRLSDEDVSRLLLAMIDAESVLEEQPDYAKQVLMDSFNADAKQVQKLLADSVLSVSLYQPLIALFDREFVWLQSHGLSADSTTDTKSLLRPKPLRDAAPLRQTILDYENEY</sequence>
<evidence type="ECO:0000313" key="2">
    <source>
        <dbReference type="EMBL" id="XCD14776.1"/>
    </source>
</evidence>
<dbReference type="PANTHER" id="PTHR30024">
    <property type="entry name" value="ALIPHATIC SULFONATES-BINDING PROTEIN-RELATED"/>
    <property type="match status" value="1"/>
</dbReference>
<accession>A0AAU8BET5</accession>
<evidence type="ECO:0000259" key="1">
    <source>
        <dbReference type="Pfam" id="PF09084"/>
    </source>
</evidence>
<reference evidence="2" key="1">
    <citation type="submission" date="2023-01" db="EMBL/GenBank/DDBJ databases">
        <title>Vibrio sp. CB1-14 genome sequencing.</title>
        <authorList>
            <person name="Otstavnykh N."/>
            <person name="Isaeva M."/>
            <person name="Meleshko D."/>
        </authorList>
    </citation>
    <scope>NUCLEOTIDE SEQUENCE</scope>
    <source>
        <strain evidence="2">CB1-14</strain>
    </source>
</reference>
<dbReference type="AlphaFoldDB" id="A0AAU8BET5"/>
<feature type="domain" description="SsuA/THI5-like" evidence="1">
    <location>
        <begin position="42"/>
        <end position="180"/>
    </location>
</feature>
<dbReference type="KEGG" id="vck:PG915_09165"/>
<protein>
    <submittedName>
        <fullName evidence="2">ABC transporter substrate-binding protein</fullName>
    </submittedName>
</protein>
<organism evidence="2">
    <name type="scientific">Vibrio chaetopteri</name>
    <dbReference type="NCBI Taxonomy" id="3016528"/>
    <lineage>
        <taxon>Bacteria</taxon>
        <taxon>Pseudomonadati</taxon>
        <taxon>Pseudomonadota</taxon>
        <taxon>Gammaproteobacteria</taxon>
        <taxon>Vibrionales</taxon>
        <taxon>Vibrionaceae</taxon>
        <taxon>Vibrio</taxon>
    </lineage>
</organism>
<gene>
    <name evidence="2" type="ORF">PG915_09165</name>
</gene>
<dbReference type="RefSeq" id="WP_353496250.1">
    <property type="nucleotide sequence ID" value="NZ_CP115920.1"/>
</dbReference>
<proteinExistence type="predicted"/>
<dbReference type="InterPro" id="IPR015168">
    <property type="entry name" value="SsuA/THI5"/>
</dbReference>
<dbReference type="Pfam" id="PF09084">
    <property type="entry name" value="NMT1"/>
    <property type="match status" value="1"/>
</dbReference>
<dbReference type="EMBL" id="CP115920">
    <property type="protein sequence ID" value="XCD14776.1"/>
    <property type="molecule type" value="Genomic_DNA"/>
</dbReference>
<name>A0AAU8BET5_9VIBR</name>
<dbReference type="SUPFAM" id="SSF53850">
    <property type="entry name" value="Periplasmic binding protein-like II"/>
    <property type="match status" value="1"/>
</dbReference>
<dbReference type="Gene3D" id="3.40.190.10">
    <property type="entry name" value="Periplasmic binding protein-like II"/>
    <property type="match status" value="2"/>
</dbReference>
<dbReference type="PROSITE" id="PS51257">
    <property type="entry name" value="PROKAR_LIPOPROTEIN"/>
    <property type="match status" value="1"/>
</dbReference>